<proteinExistence type="predicted"/>
<dbReference type="PANTHER" id="PTHR11365">
    <property type="entry name" value="5-OXOPROLINASE RELATED"/>
    <property type="match status" value="1"/>
</dbReference>
<dbReference type="Pfam" id="PF02538">
    <property type="entry name" value="Hydantoinase_B"/>
    <property type="match status" value="1"/>
</dbReference>
<dbReference type="InterPro" id="IPR045079">
    <property type="entry name" value="Oxoprolinase-like"/>
</dbReference>
<evidence type="ECO:0000313" key="3">
    <source>
        <dbReference type="Proteomes" id="UP000614424"/>
    </source>
</evidence>
<name>A0A8J6TEJ7_9BACT</name>
<dbReference type="PANTHER" id="PTHR11365:SF23">
    <property type="entry name" value="HYPOTHETICAL 5-OXOPROLINASE (EUROFUNG)-RELATED"/>
    <property type="match status" value="1"/>
</dbReference>
<reference evidence="2 3" key="1">
    <citation type="submission" date="2020-08" db="EMBL/GenBank/DDBJ databases">
        <title>Bridging the membrane lipid divide: bacteria of the FCB group superphylum have the potential to synthesize archaeal ether lipids.</title>
        <authorList>
            <person name="Villanueva L."/>
            <person name="Von Meijenfeldt F.A.B."/>
            <person name="Westbye A.B."/>
            <person name="Yadav S."/>
            <person name="Hopmans E.C."/>
            <person name="Dutilh B.E."/>
            <person name="Sinninghe Damste J.S."/>
        </authorList>
    </citation>
    <scope>NUCLEOTIDE SEQUENCE [LARGE SCALE GENOMIC DNA]</scope>
    <source>
        <strain evidence="2">NIOZ-UU47</strain>
    </source>
</reference>
<organism evidence="2 3">
    <name type="scientific">Candidatus Desulfobia pelagia</name>
    <dbReference type="NCBI Taxonomy" id="2841692"/>
    <lineage>
        <taxon>Bacteria</taxon>
        <taxon>Pseudomonadati</taxon>
        <taxon>Thermodesulfobacteriota</taxon>
        <taxon>Desulfobulbia</taxon>
        <taxon>Desulfobulbales</taxon>
        <taxon>Desulfobulbaceae</taxon>
        <taxon>Candidatus Desulfobia</taxon>
    </lineage>
</organism>
<protein>
    <submittedName>
        <fullName evidence="2">Hydantoinase B/oxoprolinase family protein</fullName>
    </submittedName>
</protein>
<gene>
    <name evidence="2" type="ORF">H8E41_01195</name>
</gene>
<feature type="domain" description="Hydantoinase B/oxoprolinase" evidence="1">
    <location>
        <begin position="4"/>
        <end position="518"/>
    </location>
</feature>
<dbReference type="EMBL" id="JACNJZ010000037">
    <property type="protein sequence ID" value="MBC8316490.1"/>
    <property type="molecule type" value="Genomic_DNA"/>
</dbReference>
<dbReference type="GO" id="GO:0005829">
    <property type="term" value="C:cytosol"/>
    <property type="evidence" value="ECO:0007669"/>
    <property type="project" value="TreeGrafter"/>
</dbReference>
<accession>A0A8J6TEJ7</accession>
<evidence type="ECO:0000313" key="2">
    <source>
        <dbReference type="EMBL" id="MBC8316490.1"/>
    </source>
</evidence>
<dbReference type="GO" id="GO:0006749">
    <property type="term" value="P:glutathione metabolic process"/>
    <property type="evidence" value="ECO:0007669"/>
    <property type="project" value="TreeGrafter"/>
</dbReference>
<dbReference type="AlphaFoldDB" id="A0A8J6TEJ7"/>
<dbReference type="Proteomes" id="UP000614424">
    <property type="component" value="Unassembled WGS sequence"/>
</dbReference>
<dbReference type="GO" id="GO:0017168">
    <property type="term" value="F:5-oxoprolinase (ATP-hydrolyzing) activity"/>
    <property type="evidence" value="ECO:0007669"/>
    <property type="project" value="TreeGrafter"/>
</dbReference>
<sequence>MNVIEVEIFNKLFSSVAEEMGIILTRSAFSSNIKERRDFSCAIFDSSGDLIAQAAHIPVHLGSMPATLKHVLALHRFSPDDIIITNDPFQGGSHLPDITLIEALHDEHGNALYYLVNRAHHADVGGKNPGSMGLATTLDDEGVLITPTLFSSEKGPNTQFLNPFLEKVRNPNERMGDLRAQTAALARGKTRLQDIVSKYSQGHIASILDQLKAYGELLMRRTINDCLADGTYTFCDFLDNDGIRSRKIPIHITLSVSENEATVDFRKSADQVHTPLNTVEPVAVAATVYAFQCLMGEGYPINSGSYRPIHILTRPGSILHALPPAPVAAGNVETSQRIVDVLFGALAQAAPALIPAASCGSMNNISIAGINSRTGKDFTYYETIGGGMGARPCQDGLSGIHTHMTNTMNTPIEALEHSYPFQIEEYSIRKDSGGRGKQRGGDGIVRSYRFLDKAHVSLLTERRELTPYGLNGGENGSSGSNYLIRDGKRKKLDGKVNLDVRKDDRIVIETPGGGGWGEKD</sequence>
<comment type="caution">
    <text evidence="2">The sequence shown here is derived from an EMBL/GenBank/DDBJ whole genome shotgun (WGS) entry which is preliminary data.</text>
</comment>
<dbReference type="InterPro" id="IPR003692">
    <property type="entry name" value="Hydantoinase_B"/>
</dbReference>
<evidence type="ECO:0000259" key="1">
    <source>
        <dbReference type="Pfam" id="PF02538"/>
    </source>
</evidence>